<sequence>MDGGHQAALDAEFVIQNLGDRRQAVGGAAGVGDDGLSGIALVVDAVDEHRGRILARRGHDDLLGAGLDMGGGGFLIEEEAGGFDDDVGADFVPLQTGRILFGGQTDAVAVDDQEIAVDGDVAVEDAVDRVVLEHVGQVIGIKQIVDADNLNVLAEVFDRGAEHHTANAPETVDTDFNHFVPLSCCQSCLIGLVLI</sequence>
<organism evidence="1">
    <name type="scientific">bioreactor metagenome</name>
    <dbReference type="NCBI Taxonomy" id="1076179"/>
    <lineage>
        <taxon>unclassified sequences</taxon>
        <taxon>metagenomes</taxon>
        <taxon>ecological metagenomes</taxon>
    </lineage>
</organism>
<dbReference type="EMBL" id="VSSQ01037625">
    <property type="protein sequence ID" value="MPM90357.1"/>
    <property type="molecule type" value="Genomic_DNA"/>
</dbReference>
<accession>A0A645DM46</accession>
<protein>
    <submittedName>
        <fullName evidence="1">Uncharacterized protein</fullName>
    </submittedName>
</protein>
<proteinExistence type="predicted"/>
<dbReference type="AlphaFoldDB" id="A0A645DM46"/>
<reference evidence="1" key="1">
    <citation type="submission" date="2019-08" db="EMBL/GenBank/DDBJ databases">
        <authorList>
            <person name="Kucharzyk K."/>
            <person name="Murdoch R.W."/>
            <person name="Higgins S."/>
            <person name="Loffler F."/>
        </authorList>
    </citation>
    <scope>NUCLEOTIDE SEQUENCE</scope>
</reference>
<evidence type="ECO:0000313" key="1">
    <source>
        <dbReference type="EMBL" id="MPM90357.1"/>
    </source>
</evidence>
<comment type="caution">
    <text evidence="1">The sequence shown here is derived from an EMBL/GenBank/DDBJ whole genome shotgun (WGS) entry which is preliminary data.</text>
</comment>
<name>A0A645DM46_9ZZZZ</name>
<gene>
    <name evidence="1" type="ORF">SDC9_137478</name>
</gene>